<feature type="compositionally biased region" description="Polar residues" evidence="1">
    <location>
        <begin position="344"/>
        <end position="356"/>
    </location>
</feature>
<dbReference type="SUPFAM" id="SSF103657">
    <property type="entry name" value="BAR/IMD domain-like"/>
    <property type="match status" value="1"/>
</dbReference>
<reference evidence="2 3" key="1">
    <citation type="submission" date="2017-03" db="EMBL/GenBank/DDBJ databases">
        <title>WGS assembly of Porphyra umbilicalis.</title>
        <authorList>
            <person name="Brawley S.H."/>
            <person name="Blouin N.A."/>
            <person name="Ficko-Blean E."/>
            <person name="Wheeler G.L."/>
            <person name="Lohr M."/>
            <person name="Goodson H.V."/>
            <person name="Jenkins J.W."/>
            <person name="Blaby-Haas C.E."/>
            <person name="Helliwell K.E."/>
            <person name="Chan C."/>
            <person name="Marriage T."/>
            <person name="Bhattacharya D."/>
            <person name="Klein A.S."/>
            <person name="Badis Y."/>
            <person name="Brodie J."/>
            <person name="Cao Y."/>
            <person name="Collen J."/>
            <person name="Dittami S.M."/>
            <person name="Gachon C.M."/>
            <person name="Green B.R."/>
            <person name="Karpowicz S."/>
            <person name="Kim J.W."/>
            <person name="Kudahl U."/>
            <person name="Lin S."/>
            <person name="Michel G."/>
            <person name="Mittag M."/>
            <person name="Olson B.J."/>
            <person name="Pangilinan J."/>
            <person name="Peng Y."/>
            <person name="Qiu H."/>
            <person name="Shu S."/>
            <person name="Singer J.T."/>
            <person name="Smith A.G."/>
            <person name="Sprecher B.N."/>
            <person name="Wagner V."/>
            <person name="Wang W."/>
            <person name="Wang Z.-Y."/>
            <person name="Yan J."/>
            <person name="Yarish C."/>
            <person name="Zoeuner-Riek S."/>
            <person name="Zhuang Y."/>
            <person name="Zou Y."/>
            <person name="Lindquist E.A."/>
            <person name="Grimwood J."/>
            <person name="Barry K."/>
            <person name="Rokhsar D.S."/>
            <person name="Schmutz J."/>
            <person name="Stiller J.W."/>
            <person name="Grossman A.R."/>
            <person name="Prochnik S.E."/>
        </authorList>
    </citation>
    <scope>NUCLEOTIDE SEQUENCE [LARGE SCALE GENOMIC DNA]</scope>
    <source>
        <strain evidence="2">4086291</strain>
    </source>
</reference>
<protein>
    <recommendedName>
        <fullName evidence="4">BAR domain-containing protein</fullName>
    </recommendedName>
</protein>
<dbReference type="InterPro" id="IPR027267">
    <property type="entry name" value="AH/BAR_dom_sf"/>
</dbReference>
<evidence type="ECO:0000313" key="2">
    <source>
        <dbReference type="EMBL" id="OSX73124.1"/>
    </source>
</evidence>
<organism evidence="2 3">
    <name type="scientific">Porphyra umbilicalis</name>
    <name type="common">Purple laver</name>
    <name type="synonym">Red alga</name>
    <dbReference type="NCBI Taxonomy" id="2786"/>
    <lineage>
        <taxon>Eukaryota</taxon>
        <taxon>Rhodophyta</taxon>
        <taxon>Bangiophyceae</taxon>
        <taxon>Bangiales</taxon>
        <taxon>Bangiaceae</taxon>
        <taxon>Porphyra</taxon>
    </lineage>
</organism>
<keyword evidence="3" id="KW-1185">Reference proteome</keyword>
<feature type="compositionally biased region" description="Basic and acidic residues" evidence="1">
    <location>
        <begin position="18"/>
        <end position="27"/>
    </location>
</feature>
<evidence type="ECO:0000256" key="1">
    <source>
        <dbReference type="SAM" id="MobiDB-lite"/>
    </source>
</evidence>
<dbReference type="EMBL" id="KV919017">
    <property type="protein sequence ID" value="OSX73124.1"/>
    <property type="molecule type" value="Genomic_DNA"/>
</dbReference>
<proteinExistence type="predicted"/>
<evidence type="ECO:0008006" key="4">
    <source>
        <dbReference type="Google" id="ProtNLM"/>
    </source>
</evidence>
<feature type="compositionally biased region" description="Basic residues" evidence="1">
    <location>
        <begin position="28"/>
        <end position="39"/>
    </location>
</feature>
<feature type="compositionally biased region" description="Low complexity" evidence="1">
    <location>
        <begin position="323"/>
        <end position="340"/>
    </location>
</feature>
<feature type="compositionally biased region" description="Polar residues" evidence="1">
    <location>
        <begin position="1"/>
        <end position="11"/>
    </location>
</feature>
<evidence type="ECO:0000313" key="3">
    <source>
        <dbReference type="Proteomes" id="UP000218209"/>
    </source>
</evidence>
<dbReference type="Gene3D" id="1.20.1270.60">
    <property type="entry name" value="Arfaptin homology (AH) domain/BAR domain"/>
    <property type="match status" value="1"/>
</dbReference>
<feature type="compositionally biased region" description="Polar residues" evidence="1">
    <location>
        <begin position="41"/>
        <end position="51"/>
    </location>
</feature>
<sequence length="378" mass="40566">MVGSDASVSSGEATKVTVTKETKETAPKKHPMHLVKKRMYQATSRHSTTVTDGALQEKKQQLQRVEATLKKCTVSIDAVGDAWRKVFSAQRDFGESFLSGYPDKDDVHETAGESSASSTAAYKAFLQRKEGNPSFLTVEEKVVNAYLAEVAQAWELCKETDTAKMECDRYSSKVEKMEMPKKKFGCFGGDTADVPEVSPVKKAKNHEKKEEARTKYESSLATSLQTLRVLYSKRAPVLQAAFVSFWLAQGKMASLLAEHDANAVSYANALEERVLEIDIGTLAAPAAEEAVAETPTPEVAAPPAVESEEVTVVASTVVPDVEGVTEATAEATPTLTADDLPSVPTETPGLSKTLPSVPSEEPTPARLAGKPTATPIAA</sequence>
<accession>A0A1X6NWX6</accession>
<gene>
    <name evidence="2" type="ORF">BU14_0375s0011</name>
</gene>
<dbReference type="Proteomes" id="UP000218209">
    <property type="component" value="Unassembled WGS sequence"/>
</dbReference>
<feature type="region of interest" description="Disordered" evidence="1">
    <location>
        <begin position="1"/>
        <end position="55"/>
    </location>
</feature>
<feature type="region of interest" description="Disordered" evidence="1">
    <location>
        <begin position="323"/>
        <end position="378"/>
    </location>
</feature>
<dbReference type="AlphaFoldDB" id="A0A1X6NWX6"/>
<name>A0A1X6NWX6_PORUM</name>